<evidence type="ECO:0000256" key="2">
    <source>
        <dbReference type="SAM" id="MobiDB-lite"/>
    </source>
</evidence>
<keyword evidence="3" id="KW-0732">Signal</keyword>
<feature type="domain" description="ShKT" evidence="4">
    <location>
        <begin position="134"/>
        <end position="168"/>
    </location>
</feature>
<feature type="disulfide bond" evidence="1">
    <location>
        <begin position="207"/>
        <end position="225"/>
    </location>
</feature>
<protein>
    <submittedName>
        <fullName evidence="6">ShKT domain-containing protein</fullName>
    </submittedName>
</protein>
<dbReference type="WBParaSite" id="sdigi.contig38.g2559.t1">
    <property type="protein sequence ID" value="sdigi.contig38.g2559.t1"/>
    <property type="gene ID" value="sdigi.contig38.g2559"/>
</dbReference>
<sequence>MRYTLDHCLLLLALLIISTADNGQKFKITCADKSLQCKRRSHLCQSNAFRTVMQSLCKKTCNLCEDSREDEVVEMDENEEETDIENEKETESTDYSELERSTTEMEEVTEESTTVKPSTFITYSTSKSWKQAVCMDSSSDCEGKKRLCSEQTYAHLMRRECRKTCGLCQPTNTYSFSGSNRLPARIPSGEAKSGMNIWECQDMASDCRESLCNRRSYQQLMQTICKKTCSLC</sequence>
<reference evidence="6" key="1">
    <citation type="submission" date="2022-11" db="UniProtKB">
        <authorList>
            <consortium name="WormBaseParasite"/>
        </authorList>
    </citation>
    <scope>IDENTIFICATION</scope>
</reference>
<feature type="domain" description="ShKT" evidence="4">
    <location>
        <begin position="30"/>
        <end position="64"/>
    </location>
</feature>
<dbReference type="Gene3D" id="1.10.10.1940">
    <property type="match status" value="3"/>
</dbReference>
<keyword evidence="1" id="KW-1015">Disulfide bond</keyword>
<feature type="region of interest" description="Disordered" evidence="2">
    <location>
        <begin position="72"/>
        <end position="114"/>
    </location>
</feature>
<feature type="compositionally biased region" description="Acidic residues" evidence="2">
    <location>
        <begin position="72"/>
        <end position="84"/>
    </location>
</feature>
<dbReference type="Proteomes" id="UP000887581">
    <property type="component" value="Unplaced"/>
</dbReference>
<evidence type="ECO:0000256" key="1">
    <source>
        <dbReference type="PROSITE-ProRule" id="PRU01005"/>
    </source>
</evidence>
<organism evidence="5 6">
    <name type="scientific">Setaria digitata</name>
    <dbReference type="NCBI Taxonomy" id="48799"/>
    <lineage>
        <taxon>Eukaryota</taxon>
        <taxon>Metazoa</taxon>
        <taxon>Ecdysozoa</taxon>
        <taxon>Nematoda</taxon>
        <taxon>Chromadorea</taxon>
        <taxon>Rhabditida</taxon>
        <taxon>Spirurina</taxon>
        <taxon>Spiruromorpha</taxon>
        <taxon>Filarioidea</taxon>
        <taxon>Setariidae</taxon>
        <taxon>Setaria</taxon>
    </lineage>
</organism>
<evidence type="ECO:0000313" key="5">
    <source>
        <dbReference type="Proteomes" id="UP000887581"/>
    </source>
</evidence>
<evidence type="ECO:0000313" key="6">
    <source>
        <dbReference type="WBParaSite" id="sdigi.contig38.g2559.t1"/>
    </source>
</evidence>
<feature type="signal peptide" evidence="3">
    <location>
        <begin position="1"/>
        <end position="20"/>
    </location>
</feature>
<name>A0A915PZ25_9BILA</name>
<feature type="domain" description="ShKT" evidence="4">
    <location>
        <begin position="200"/>
        <end position="232"/>
    </location>
</feature>
<proteinExistence type="predicted"/>
<dbReference type="SMART" id="SM00254">
    <property type="entry name" value="ShKT"/>
    <property type="match status" value="3"/>
</dbReference>
<dbReference type="Pfam" id="PF01549">
    <property type="entry name" value="ShK"/>
    <property type="match status" value="3"/>
</dbReference>
<dbReference type="PANTHER" id="PTHR46219:SF5">
    <property type="entry name" value="SHKT DOMAIN-CONTAINING PROTEIN"/>
    <property type="match status" value="1"/>
</dbReference>
<accession>A0A915PZ25</accession>
<keyword evidence="5" id="KW-1185">Reference proteome</keyword>
<evidence type="ECO:0000259" key="4">
    <source>
        <dbReference type="PROSITE" id="PS51670"/>
    </source>
</evidence>
<dbReference type="InterPro" id="IPR003582">
    <property type="entry name" value="ShKT_dom"/>
</dbReference>
<dbReference type="PROSITE" id="PS51670">
    <property type="entry name" value="SHKT"/>
    <property type="match status" value="3"/>
</dbReference>
<dbReference type="AlphaFoldDB" id="A0A915PZ25"/>
<feature type="disulfide bond" evidence="1">
    <location>
        <begin position="134"/>
        <end position="168"/>
    </location>
</feature>
<comment type="caution">
    <text evidence="1">Lacks conserved residue(s) required for the propagation of feature annotation.</text>
</comment>
<evidence type="ECO:0000256" key="3">
    <source>
        <dbReference type="SAM" id="SignalP"/>
    </source>
</evidence>
<feature type="disulfide bond" evidence="1">
    <location>
        <begin position="30"/>
        <end position="64"/>
    </location>
</feature>
<feature type="compositionally biased region" description="Basic and acidic residues" evidence="2">
    <location>
        <begin position="85"/>
        <end position="103"/>
    </location>
</feature>
<feature type="chain" id="PRO_5037172464" evidence="3">
    <location>
        <begin position="21"/>
        <end position="232"/>
    </location>
</feature>
<dbReference type="PANTHER" id="PTHR46219">
    <property type="entry name" value="PROTEIN CBG11138"/>
    <property type="match status" value="1"/>
</dbReference>